<name>V5E053_9GAMM</name>
<reference evidence="14 15" key="1">
    <citation type="journal article" date="2013" name="Genome Announc.">
        <title>Draft Genome Sequence of the Methanotrophic Gammaproteobacterium Methyloglobulus morosus DSM 22980 Strain KoM1.</title>
        <authorList>
            <person name="Poehlein A."/>
            <person name="Deutzmann J.S."/>
            <person name="Daniel R."/>
            <person name="Simeonova D.D."/>
        </authorList>
    </citation>
    <scope>NUCLEOTIDE SEQUENCE [LARGE SCALE GENOMIC DNA]</scope>
    <source>
        <strain evidence="14 15">KoM1</strain>
    </source>
</reference>
<comment type="pathway">
    <text evidence="2 13">Glycolipid biosynthesis; lipid IV(A) biosynthesis; lipid IV(A) from (3R)-3-hydroxytetradecanoyl-[acyl-carrier-protein] and UDP-N-acetyl-alpha-D-glucosamine: step 6/6.</text>
</comment>
<dbReference type="Proteomes" id="UP000017842">
    <property type="component" value="Unassembled WGS sequence"/>
</dbReference>
<keyword evidence="5 13" id="KW-0444">Lipid biosynthesis</keyword>
<evidence type="ECO:0000313" key="15">
    <source>
        <dbReference type="Proteomes" id="UP000017842"/>
    </source>
</evidence>
<organism evidence="14 15">
    <name type="scientific">Methyloglobulus morosus KoM1</name>
    <dbReference type="NCBI Taxonomy" id="1116472"/>
    <lineage>
        <taxon>Bacteria</taxon>
        <taxon>Pseudomonadati</taxon>
        <taxon>Pseudomonadota</taxon>
        <taxon>Gammaproteobacteria</taxon>
        <taxon>Methylococcales</taxon>
        <taxon>Methylococcaceae</taxon>
        <taxon>Methyloglobulus</taxon>
    </lineage>
</organism>
<evidence type="ECO:0000256" key="5">
    <source>
        <dbReference type="ARBA" id="ARBA00022516"/>
    </source>
</evidence>
<dbReference type="AlphaFoldDB" id="V5E053"/>
<dbReference type="EMBL" id="AYLO01000041">
    <property type="protein sequence ID" value="ESS72926.1"/>
    <property type="molecule type" value="Genomic_DNA"/>
</dbReference>
<comment type="function">
    <text evidence="1 13">Transfers the gamma-phosphate of ATP to the 4'-position of a tetraacyldisaccharide 1-phosphate intermediate (termed DS-1-P) to form tetraacyldisaccharide 1,4'-bis-phosphate (lipid IVA).</text>
</comment>
<evidence type="ECO:0000313" key="14">
    <source>
        <dbReference type="EMBL" id="ESS72926.1"/>
    </source>
</evidence>
<dbReference type="RefSeq" id="WP_023494066.1">
    <property type="nucleotide sequence ID" value="NZ_AYLO01000041.1"/>
</dbReference>
<evidence type="ECO:0000256" key="10">
    <source>
        <dbReference type="ARBA" id="ARBA00022840"/>
    </source>
</evidence>
<dbReference type="HAMAP" id="MF_00409">
    <property type="entry name" value="LpxK"/>
    <property type="match status" value="1"/>
</dbReference>
<gene>
    <name evidence="13 14" type="primary">lpxK</name>
    <name evidence="14" type="ORF">MGMO_42c00050</name>
</gene>
<comment type="caution">
    <text evidence="14">The sequence shown here is derived from an EMBL/GenBank/DDBJ whole genome shotgun (WGS) entry which is preliminary data.</text>
</comment>
<proteinExistence type="inferred from homology"/>
<evidence type="ECO:0000256" key="8">
    <source>
        <dbReference type="ARBA" id="ARBA00022741"/>
    </source>
</evidence>
<keyword evidence="9 13" id="KW-0418">Kinase</keyword>
<keyword evidence="8 13" id="KW-0547">Nucleotide-binding</keyword>
<dbReference type="eggNOG" id="COG1663">
    <property type="taxonomic scope" value="Bacteria"/>
</dbReference>
<evidence type="ECO:0000256" key="4">
    <source>
        <dbReference type="ARBA" id="ARBA00016436"/>
    </source>
</evidence>
<dbReference type="UniPathway" id="UPA00359">
    <property type="reaction ID" value="UER00482"/>
</dbReference>
<sequence length="330" mass="36720">MKKTLARWAADVWYKDAFLGILLLPLAYVFSDIVRVRRFLYRKGFLKSHTLPVPVIVVGNITVGGTGKTPLVIWLAETLLASGYKPGIISRGYGGLSETWPQVVNKHSDAKKVGDESLLIAKQTCLPVVVGPSRVESAKRLLDGFDCNVILSDDGLQHYKLDRDIEIAVIDGERRFGNGYCLPAGPLREPIERLGSVDFTVVNGDKYADHEVSMRLVGDTAVNILTDEPKPLQQFQGLDCHALAGIGNPERFFKLLEMNGLSCMTHSFPDHYPFGRDDIEWGDDKPVLMTEKDAVKCTGFAKPYHWYVPVKAVPEATFGQQFLDLLKQKT</sequence>
<evidence type="ECO:0000256" key="2">
    <source>
        <dbReference type="ARBA" id="ARBA00004870"/>
    </source>
</evidence>
<dbReference type="GO" id="GO:0005524">
    <property type="term" value="F:ATP binding"/>
    <property type="evidence" value="ECO:0007669"/>
    <property type="project" value="UniProtKB-UniRule"/>
</dbReference>
<keyword evidence="7 13" id="KW-0808">Transferase</keyword>
<dbReference type="InterPro" id="IPR027417">
    <property type="entry name" value="P-loop_NTPase"/>
</dbReference>
<comment type="catalytic activity">
    <reaction evidence="13">
        <text>a lipid A disaccharide + ATP = a lipid IVA + ADP + H(+)</text>
        <dbReference type="Rhea" id="RHEA:67840"/>
        <dbReference type="ChEBI" id="CHEBI:15378"/>
        <dbReference type="ChEBI" id="CHEBI:30616"/>
        <dbReference type="ChEBI" id="CHEBI:176343"/>
        <dbReference type="ChEBI" id="CHEBI:176425"/>
        <dbReference type="ChEBI" id="CHEBI:456216"/>
        <dbReference type="EC" id="2.7.1.130"/>
    </reaction>
</comment>
<dbReference type="EC" id="2.7.1.130" evidence="3 13"/>
<evidence type="ECO:0000256" key="12">
    <source>
        <dbReference type="ARBA" id="ARBA00029757"/>
    </source>
</evidence>
<evidence type="ECO:0000256" key="6">
    <source>
        <dbReference type="ARBA" id="ARBA00022556"/>
    </source>
</evidence>
<dbReference type="STRING" id="1116472.MGMO_42c00050"/>
<evidence type="ECO:0000256" key="11">
    <source>
        <dbReference type="ARBA" id="ARBA00023098"/>
    </source>
</evidence>
<dbReference type="OrthoDB" id="9766423at2"/>
<evidence type="ECO:0000256" key="7">
    <source>
        <dbReference type="ARBA" id="ARBA00022679"/>
    </source>
</evidence>
<evidence type="ECO:0000256" key="13">
    <source>
        <dbReference type="HAMAP-Rule" id="MF_00409"/>
    </source>
</evidence>
<protein>
    <recommendedName>
        <fullName evidence="4 13">Tetraacyldisaccharide 4'-kinase</fullName>
        <ecNumber evidence="3 13">2.7.1.130</ecNumber>
    </recommendedName>
    <alternativeName>
        <fullName evidence="12 13">Lipid A 4'-kinase</fullName>
    </alternativeName>
</protein>
<comment type="similarity">
    <text evidence="13">Belongs to the LpxK family.</text>
</comment>
<accession>V5E053</accession>
<keyword evidence="6 13" id="KW-0441">Lipid A biosynthesis</keyword>
<dbReference type="NCBIfam" id="TIGR00682">
    <property type="entry name" value="lpxK"/>
    <property type="match status" value="1"/>
</dbReference>
<dbReference type="InterPro" id="IPR003758">
    <property type="entry name" value="LpxK"/>
</dbReference>
<evidence type="ECO:0000256" key="9">
    <source>
        <dbReference type="ARBA" id="ARBA00022777"/>
    </source>
</evidence>
<dbReference type="SUPFAM" id="SSF52540">
    <property type="entry name" value="P-loop containing nucleoside triphosphate hydrolases"/>
    <property type="match status" value="1"/>
</dbReference>
<evidence type="ECO:0000256" key="3">
    <source>
        <dbReference type="ARBA" id="ARBA00012071"/>
    </source>
</evidence>
<dbReference type="Pfam" id="PF02606">
    <property type="entry name" value="LpxK"/>
    <property type="match status" value="1"/>
</dbReference>
<keyword evidence="11 13" id="KW-0443">Lipid metabolism</keyword>
<evidence type="ECO:0000256" key="1">
    <source>
        <dbReference type="ARBA" id="ARBA00002274"/>
    </source>
</evidence>
<dbReference type="GO" id="GO:0009244">
    <property type="term" value="P:lipopolysaccharide core region biosynthetic process"/>
    <property type="evidence" value="ECO:0007669"/>
    <property type="project" value="TreeGrafter"/>
</dbReference>
<feature type="binding site" evidence="13">
    <location>
        <begin position="62"/>
        <end position="69"/>
    </location>
    <ligand>
        <name>ATP</name>
        <dbReference type="ChEBI" id="CHEBI:30616"/>
    </ligand>
</feature>
<dbReference type="PATRIC" id="fig|1116472.3.peg.1226"/>
<dbReference type="GO" id="GO:0005886">
    <property type="term" value="C:plasma membrane"/>
    <property type="evidence" value="ECO:0007669"/>
    <property type="project" value="TreeGrafter"/>
</dbReference>
<keyword evidence="15" id="KW-1185">Reference proteome</keyword>
<keyword evidence="10 13" id="KW-0067">ATP-binding</keyword>
<dbReference type="PANTHER" id="PTHR42724:SF1">
    <property type="entry name" value="TETRAACYLDISACCHARIDE 4'-KINASE, MITOCHONDRIAL-RELATED"/>
    <property type="match status" value="1"/>
</dbReference>
<dbReference type="GO" id="GO:0009029">
    <property type="term" value="F:lipid-A 4'-kinase activity"/>
    <property type="evidence" value="ECO:0007669"/>
    <property type="project" value="UniProtKB-UniRule"/>
</dbReference>
<dbReference type="PANTHER" id="PTHR42724">
    <property type="entry name" value="TETRAACYLDISACCHARIDE 4'-KINASE"/>
    <property type="match status" value="1"/>
</dbReference>
<dbReference type="GO" id="GO:0009245">
    <property type="term" value="P:lipid A biosynthetic process"/>
    <property type="evidence" value="ECO:0007669"/>
    <property type="project" value="UniProtKB-UniRule"/>
</dbReference>